<dbReference type="PANTHER" id="PTHR42208:SF1">
    <property type="entry name" value="HEAVY METAL TRANSPORTER"/>
    <property type="match status" value="1"/>
</dbReference>
<feature type="transmembrane region" description="Helical" evidence="5">
    <location>
        <begin position="314"/>
        <end position="331"/>
    </location>
</feature>
<evidence type="ECO:0000313" key="8">
    <source>
        <dbReference type="EMBL" id="ERN41125.1"/>
    </source>
</evidence>
<dbReference type="Pfam" id="PF01794">
    <property type="entry name" value="Ferric_reduct"/>
    <property type="match status" value="1"/>
</dbReference>
<keyword evidence="4 5" id="KW-0472">Membrane</keyword>
<dbReference type="InterPro" id="IPR039447">
    <property type="entry name" value="UreH-like_TM_dom"/>
</dbReference>
<feature type="transmembrane region" description="Helical" evidence="5">
    <location>
        <begin position="351"/>
        <end position="372"/>
    </location>
</feature>
<keyword evidence="9" id="KW-1185">Reference proteome</keyword>
<feature type="transmembrane region" description="Helical" evidence="5">
    <location>
        <begin position="101"/>
        <end position="119"/>
    </location>
</feature>
<dbReference type="OrthoDB" id="9800141at2"/>
<feature type="transmembrane region" description="Helical" evidence="5">
    <location>
        <begin position="220"/>
        <end position="240"/>
    </location>
</feature>
<dbReference type="Proteomes" id="UP000016960">
    <property type="component" value="Unassembled WGS sequence"/>
</dbReference>
<feature type="transmembrane region" description="Helical" evidence="5">
    <location>
        <begin position="384"/>
        <end position="407"/>
    </location>
</feature>
<dbReference type="AlphaFoldDB" id="U5DN67"/>
<dbReference type="STRING" id="582515.KR51_00023880"/>
<sequence>MLDLLAIALLGFLGSFGHCAGMCGPLTVAFSLTRAGSADDATPTTAKSSAPTAASAWRFHLLLNLGRLASYAVVGAAIGGLGSVLVAGGQMAGVGSDLRQLLTIATGLLLIWWAIAQLAPDVLPRVPLLHPLAARLQERLHLGMGTLARSTHWWTPLGLGAVWGLIPCGFLYAAQITAAQTGSVWLGAATMFAFGAGTLPMMVGVGTVAARLSRDRRSQLFRLGSWIALGIGILMLVRSGNEMTDYSGHASLLLLGLALAARPLSRLWAAPLHFRRALGVGAYILALVHAAHTSEHALNWNPQAIAFLLPLHRWGVLFGIVALLLLTPAALTSCDRAQKWLGPNWRRLHLLSVPALGLVAAHALLVGSHYLGSSRDTLGTRARVVLLVGGTAAVFLARSVWFTSLFIRGDADGTDQTPS</sequence>
<name>U5DN67_9CHRO</name>
<dbReference type="InterPro" id="IPR013130">
    <property type="entry name" value="Fe3_Rdtase_TM_dom"/>
</dbReference>
<accession>U5DN67</accession>
<feature type="domain" description="Ferric oxidoreductase" evidence="6">
    <location>
        <begin position="251"/>
        <end position="357"/>
    </location>
</feature>
<keyword evidence="3 5" id="KW-1133">Transmembrane helix</keyword>
<organism evidence="8 9">
    <name type="scientific">Rubidibacter lacunae KORDI 51-2</name>
    <dbReference type="NCBI Taxonomy" id="582515"/>
    <lineage>
        <taxon>Bacteria</taxon>
        <taxon>Bacillati</taxon>
        <taxon>Cyanobacteriota</taxon>
        <taxon>Cyanophyceae</taxon>
        <taxon>Oscillatoriophycideae</taxon>
        <taxon>Chroococcales</taxon>
        <taxon>Aphanothecaceae</taxon>
        <taxon>Rubidibacter</taxon>
    </lineage>
</organism>
<dbReference type="eggNOG" id="COG2836">
    <property type="taxonomic scope" value="Bacteria"/>
</dbReference>
<dbReference type="GO" id="GO:0016020">
    <property type="term" value="C:membrane"/>
    <property type="evidence" value="ECO:0007669"/>
    <property type="project" value="UniProtKB-SubCell"/>
</dbReference>
<evidence type="ECO:0000256" key="2">
    <source>
        <dbReference type="ARBA" id="ARBA00022692"/>
    </source>
</evidence>
<evidence type="ECO:0000259" key="6">
    <source>
        <dbReference type="Pfam" id="PF01794"/>
    </source>
</evidence>
<evidence type="ECO:0000256" key="3">
    <source>
        <dbReference type="ARBA" id="ARBA00022989"/>
    </source>
</evidence>
<dbReference type="PATRIC" id="fig|582515.4.peg.2687"/>
<evidence type="ECO:0000313" key="9">
    <source>
        <dbReference type="Proteomes" id="UP000016960"/>
    </source>
</evidence>
<feature type="transmembrane region" description="Helical" evidence="5">
    <location>
        <begin position="68"/>
        <end position="89"/>
    </location>
</feature>
<gene>
    <name evidence="8" type="ORF">KR51_00023880</name>
</gene>
<dbReference type="PANTHER" id="PTHR42208">
    <property type="entry name" value="HEAVY METAL TRANSPORTER-RELATED"/>
    <property type="match status" value="1"/>
</dbReference>
<keyword evidence="2 5" id="KW-0812">Transmembrane</keyword>
<reference evidence="8 9" key="1">
    <citation type="submission" date="2013-05" db="EMBL/GenBank/DDBJ databases">
        <title>Draft genome sequence of Rubidibacter lacunae KORDI 51-2.</title>
        <authorList>
            <person name="Choi D.H."/>
            <person name="Noh J.H."/>
            <person name="Kwon K.-K."/>
            <person name="Lee J.-H."/>
            <person name="Ryu J.-Y."/>
        </authorList>
    </citation>
    <scope>NUCLEOTIDE SEQUENCE [LARGE SCALE GENOMIC DNA]</scope>
    <source>
        <strain evidence="8 9">KORDI 51-2</strain>
    </source>
</reference>
<evidence type="ECO:0008006" key="10">
    <source>
        <dbReference type="Google" id="ProtNLM"/>
    </source>
</evidence>
<comment type="subcellular location">
    <subcellularLocation>
        <location evidence="1">Membrane</location>
        <topology evidence="1">Multi-pass membrane protein</topology>
    </subcellularLocation>
</comment>
<protein>
    <recommendedName>
        <fullName evidence="10">Ferric reductase</fullName>
    </recommendedName>
</protein>
<feature type="transmembrane region" description="Helical" evidence="5">
    <location>
        <begin position="184"/>
        <end position="208"/>
    </location>
</feature>
<evidence type="ECO:0000256" key="4">
    <source>
        <dbReference type="ARBA" id="ARBA00023136"/>
    </source>
</evidence>
<dbReference type="InParanoid" id="U5DN67"/>
<evidence type="ECO:0000259" key="7">
    <source>
        <dbReference type="Pfam" id="PF13386"/>
    </source>
</evidence>
<proteinExistence type="predicted"/>
<feature type="domain" description="Urease accessory protein UreH-like transmembrane" evidence="7">
    <location>
        <begin position="7"/>
        <end position="233"/>
    </location>
</feature>
<evidence type="ECO:0000256" key="5">
    <source>
        <dbReference type="SAM" id="Phobius"/>
    </source>
</evidence>
<dbReference type="Pfam" id="PF13386">
    <property type="entry name" value="DsbD_2"/>
    <property type="match status" value="1"/>
</dbReference>
<comment type="caution">
    <text evidence="8">The sequence shown here is derived from an EMBL/GenBank/DDBJ whole genome shotgun (WGS) entry which is preliminary data.</text>
</comment>
<dbReference type="EMBL" id="ASSJ01000055">
    <property type="protein sequence ID" value="ERN41125.1"/>
    <property type="molecule type" value="Genomic_DNA"/>
</dbReference>
<evidence type="ECO:0000256" key="1">
    <source>
        <dbReference type="ARBA" id="ARBA00004141"/>
    </source>
</evidence>
<dbReference type="RefSeq" id="WP_022607587.1">
    <property type="nucleotide sequence ID" value="NZ_ASSJ01000055.1"/>
</dbReference>